<dbReference type="Proteomes" id="UP000069620">
    <property type="component" value="Unassembled WGS sequence"/>
</dbReference>
<dbReference type="STRING" id="146020.RMCB_3281"/>
<dbReference type="PANTHER" id="PTHR37826">
    <property type="entry name" value="FLOTILLIN BAND_7_5 DOMAIN PROTEIN"/>
    <property type="match status" value="1"/>
</dbReference>
<feature type="compositionally biased region" description="Low complexity" evidence="1">
    <location>
        <begin position="357"/>
        <end position="394"/>
    </location>
</feature>
<accession>A0A100W039</accession>
<comment type="caution">
    <text evidence="3">The sequence shown here is derived from an EMBL/GenBank/DDBJ whole genome shotgun (WGS) entry which is preliminary data.</text>
</comment>
<dbReference type="EMBL" id="BCSX01000027">
    <property type="protein sequence ID" value="GAS89185.1"/>
    <property type="molecule type" value="Genomic_DNA"/>
</dbReference>
<feature type="domain" description="SPFH" evidence="2">
    <location>
        <begin position="54"/>
        <end position="184"/>
    </location>
</feature>
<evidence type="ECO:0000313" key="3">
    <source>
        <dbReference type="EMBL" id="GAS89185.1"/>
    </source>
</evidence>
<evidence type="ECO:0000259" key="2">
    <source>
        <dbReference type="Pfam" id="PF13421"/>
    </source>
</evidence>
<name>A0A100W039_9MYCO</name>
<reference evidence="4" key="1">
    <citation type="journal article" date="2016" name="Genome Announc.">
        <title>Draft Genome Sequences of Five Rapidly Growing Mycobacterium Species, M. thermoresistibile, M. fortuitum subsp. acetamidolyticum, M. canariasense, M. brisbanense, and M. novocastrense.</title>
        <authorList>
            <person name="Katahira K."/>
            <person name="Ogura Y."/>
            <person name="Gotoh Y."/>
            <person name="Hayashi T."/>
        </authorList>
    </citation>
    <scope>NUCLEOTIDE SEQUENCE [LARGE SCALE GENOMIC DNA]</scope>
    <source>
        <strain evidence="4">JCM15654</strain>
    </source>
</reference>
<dbReference type="Pfam" id="PF13421">
    <property type="entry name" value="Band_7_1"/>
    <property type="match status" value="1"/>
</dbReference>
<dbReference type="PANTHER" id="PTHR37826:SF2">
    <property type="entry name" value="ZINC-RIBBON DOMAIN-CONTAINING PROTEIN"/>
    <property type="match status" value="1"/>
</dbReference>
<protein>
    <recommendedName>
        <fullName evidence="2">SPFH domain-containing protein</fullName>
    </recommendedName>
</protein>
<sequence length="442" mass="47071">MGFIQAFAGAFGGTLADQWKDFVVPPQVAPTAAIFPGVPVGQNAGRGSNTRGSQNIISNGSKIVVPEGTGLLTFQDGKITGFIAQPGGYEWRSDDINSQSIFAGNGIVSPLVTQSFERFKFGGQPGSQQLVFYVNLRELPNNRFGTQSEIYWDDAYLGAQVGAITRGTYTMRIIDPVLFATQFVPLTYLQAGGQVFDFTDFDNDAATQLFNEVVSSLAPAFSHYTNDPSKGNRMARIQGDSIGFAQSLSAAVDSAYRWTSGRGITIVNVAIASIEYDEDTRRLLSDVKKADALSGSRGNSFLQQSVARGMQAAGENGGGAAGIAMMGMGMNAAGGAMGGLQQPPGPAPYQQVPPPQQGYQQQGYPQQGYPQQGQQGYPQQGYQQQYPQQGYQQQGPPPQNPPQQAPAGDDPVAKLAQYKSMLDQGLITQADYDAAKAKALGL</sequence>
<evidence type="ECO:0000313" key="4">
    <source>
        <dbReference type="Proteomes" id="UP000069620"/>
    </source>
</evidence>
<dbReference type="AlphaFoldDB" id="A0A100W039"/>
<feature type="region of interest" description="Disordered" evidence="1">
    <location>
        <begin position="336"/>
        <end position="412"/>
    </location>
</feature>
<evidence type="ECO:0000256" key="1">
    <source>
        <dbReference type="SAM" id="MobiDB-lite"/>
    </source>
</evidence>
<dbReference type="RefSeq" id="WP_062829620.1">
    <property type="nucleotide sequence ID" value="NZ_BCSX01000027.1"/>
</dbReference>
<proteinExistence type="predicted"/>
<reference evidence="4" key="2">
    <citation type="submission" date="2016-02" db="EMBL/GenBank/DDBJ databases">
        <title>Draft genome sequence of five rapidly growing Mycobacterium species.</title>
        <authorList>
            <person name="Katahira K."/>
            <person name="Gotou Y."/>
            <person name="Iida K."/>
            <person name="Ogura Y."/>
            <person name="Hayashi T."/>
        </authorList>
    </citation>
    <scope>NUCLEOTIDE SEQUENCE [LARGE SCALE GENOMIC DNA]</scope>
    <source>
        <strain evidence="4">JCM15654</strain>
    </source>
</reference>
<organism evidence="3 4">
    <name type="scientific">Mycolicibacterium brisbanense</name>
    <dbReference type="NCBI Taxonomy" id="146020"/>
    <lineage>
        <taxon>Bacteria</taxon>
        <taxon>Bacillati</taxon>
        <taxon>Actinomycetota</taxon>
        <taxon>Actinomycetes</taxon>
        <taxon>Mycobacteriales</taxon>
        <taxon>Mycobacteriaceae</taxon>
        <taxon>Mycolicibacterium</taxon>
    </lineage>
</organism>
<gene>
    <name evidence="3" type="ORF">RMCB_3281</name>
</gene>
<keyword evidence="4" id="KW-1185">Reference proteome</keyword>
<dbReference type="OrthoDB" id="9764015at2"/>
<dbReference type="CDD" id="cd03408">
    <property type="entry name" value="SPFH_like_u1"/>
    <property type="match status" value="1"/>
</dbReference>
<feature type="compositionally biased region" description="Pro residues" evidence="1">
    <location>
        <begin position="343"/>
        <end position="356"/>
    </location>
</feature>
<feature type="compositionally biased region" description="Pro residues" evidence="1">
    <location>
        <begin position="395"/>
        <end position="404"/>
    </location>
</feature>
<dbReference type="InterPro" id="IPR033880">
    <property type="entry name" value="SPFH_YdjI"/>
</dbReference>